<name>A0A5J5FB81_9PEZI</name>
<evidence type="ECO:0000313" key="1">
    <source>
        <dbReference type="EMBL" id="KAA8914171.1"/>
    </source>
</evidence>
<proteinExistence type="predicted"/>
<gene>
    <name evidence="1" type="ORF">FN846DRAFT_902279</name>
</gene>
<dbReference type="AlphaFoldDB" id="A0A5J5FB81"/>
<comment type="caution">
    <text evidence="1">The sequence shown here is derived from an EMBL/GenBank/DDBJ whole genome shotgun (WGS) entry which is preliminary data.</text>
</comment>
<dbReference type="OrthoDB" id="5304511at2759"/>
<dbReference type="EMBL" id="VXIS01000008">
    <property type="protein sequence ID" value="KAA8914171.1"/>
    <property type="molecule type" value="Genomic_DNA"/>
</dbReference>
<keyword evidence="2" id="KW-1185">Reference proteome</keyword>
<dbReference type="Proteomes" id="UP000326924">
    <property type="component" value="Unassembled WGS sequence"/>
</dbReference>
<evidence type="ECO:0000313" key="2">
    <source>
        <dbReference type="Proteomes" id="UP000326924"/>
    </source>
</evidence>
<protein>
    <submittedName>
        <fullName evidence="1">Uncharacterized protein</fullName>
    </submittedName>
</protein>
<accession>A0A5J5FB81</accession>
<reference evidence="1 2" key="1">
    <citation type="submission" date="2019-09" db="EMBL/GenBank/DDBJ databases">
        <title>Draft genome of the ectomycorrhizal ascomycete Sphaerosporella brunnea.</title>
        <authorList>
            <consortium name="DOE Joint Genome Institute"/>
            <person name="Benucci G.M."/>
            <person name="Marozzi G."/>
            <person name="Antonielli L."/>
            <person name="Sanchez S."/>
            <person name="Marco P."/>
            <person name="Wang X."/>
            <person name="Falini L.B."/>
            <person name="Barry K."/>
            <person name="Haridas S."/>
            <person name="Lipzen A."/>
            <person name="Labutti K."/>
            <person name="Grigoriev I.V."/>
            <person name="Murat C."/>
            <person name="Martin F."/>
            <person name="Albertini E."/>
            <person name="Donnini D."/>
            <person name="Bonito G."/>
        </authorList>
    </citation>
    <scope>NUCLEOTIDE SEQUENCE [LARGE SCALE GENOMIC DNA]</scope>
    <source>
        <strain evidence="1 2">Sb_GMNB300</strain>
    </source>
</reference>
<dbReference type="InParanoid" id="A0A5J5FB81"/>
<organism evidence="1 2">
    <name type="scientific">Sphaerosporella brunnea</name>
    <dbReference type="NCBI Taxonomy" id="1250544"/>
    <lineage>
        <taxon>Eukaryota</taxon>
        <taxon>Fungi</taxon>
        <taxon>Dikarya</taxon>
        <taxon>Ascomycota</taxon>
        <taxon>Pezizomycotina</taxon>
        <taxon>Pezizomycetes</taxon>
        <taxon>Pezizales</taxon>
        <taxon>Pyronemataceae</taxon>
        <taxon>Sphaerosporella</taxon>
    </lineage>
</organism>
<sequence length="290" mass="33055">MERVLNAEFPLASIIGEIDCVLQQDCVAALRDRSSDVRGKILDILCVTQGLVSAWCRRFCEDSLPELPCEDHSPPSPSERLRIQRAFNRFWALSRATAASGIKYTTVRDDLSFAKTYMLCYSLWEIAEISLICRYIHQKLDRLCLLHGTDTNIRRDTANDLTVFSLALLDLPTLHSLLSSPQTASSFATYLGKQLSCYRKWSNLFTADRTNRDLDPTSSPPRCMCTRRDMPSDEYEQCLRGTAEDIGTELGFEFVEDEVRYDLTLWDDGRLERLGLFLPVVSCIEIFSHV</sequence>